<feature type="compositionally biased region" description="Polar residues" evidence="1">
    <location>
        <begin position="734"/>
        <end position="751"/>
    </location>
</feature>
<evidence type="ECO:0000256" key="1">
    <source>
        <dbReference type="SAM" id="MobiDB-lite"/>
    </source>
</evidence>
<dbReference type="PATRIC" id="fig|1036673.3.peg.4172"/>
<sequence>MHTKRVGRAGMLMRWLLLIALAVPIAVLSNQDPASAAGRKAVRILHYNVQGITDLFNGEEYNLTPYDRGLQIGDKILAGDYDVVTLNEVFDSGMKEGITEKLKPHYDYALTEMGDTSTLDGIFGNSGLAVYSKLKPLPRSDLGSIVAKQIPVLKPCPSPDGGCPDEYEMVNVTVPQLICGTYHILDSYGFDSSCSSGFLPYDDLYHDDSYSRKGVGWVRLEDPAGLPLNVFFSHTQATYSIPDADAETGRAGNFAQIADLIRWVLPGQSLTNEAIVLTGDLNVIAGSTEYDTLIGTNSELHQLGLEDTWAVHNSPKGKDPGFTRRLMNTHVLIDEEFKSDQRLDYILAKYPRGCFLHSTVKRDYKDTKGTDLSDHYGVDITIGTSAAYCSPSTAKVDPPEGANAMNLSAAGNVQWMYFPDPGTYTFKAGAGTPPAAFELTAFAENEMSFPVEPWEGSPALTSREETVEYSPPGPFYLRIRPVKADGSHDKDWTGPYTMQIHQATGATWEDAIALHPTQPMNATMVKDDGIHPLQKEVYFKFRTELSDAQQKPWSTFKLKQKRLLGGQYADPASNSPPKSFAYAIRESKNGPTLYGSGASQVTLPAFEKTFGSTAQTLGTGEYRLIVSRTQPAVNEAAYLAITYETNLRILDIVELYCIEQEDLTGDDDPYLNLLLDNTASSKFYYPDTDSDHGHNDPSSITGTALKPHRIKMLSKAEIKLMEEDDADDDDLLDSTTINAGPNDNGTLQQDKLQGDGADYRLKYTVNQLY</sequence>
<dbReference type="KEGG" id="pms:KNP414_04539"/>
<reference evidence="4" key="1">
    <citation type="submission" date="2011-06" db="EMBL/GenBank/DDBJ databases">
        <title>Complete genome sequence of Paenibacillus mucilaginosus KNP414.</title>
        <authorList>
            <person name="Wang J."/>
            <person name="Hu S."/>
            <person name="Hu X."/>
            <person name="Zhang B."/>
            <person name="Dong D."/>
            <person name="Zhang S."/>
            <person name="Zhao K."/>
            <person name="Wu D."/>
        </authorList>
    </citation>
    <scope>NUCLEOTIDE SEQUENCE [LARGE SCALE GENOMIC DNA]</scope>
    <source>
        <strain evidence="4">KNP414</strain>
    </source>
</reference>
<gene>
    <name evidence="3" type="ordered locus">KNP414_04539</name>
</gene>
<evidence type="ECO:0000313" key="4">
    <source>
        <dbReference type="Proteomes" id="UP000006620"/>
    </source>
</evidence>
<dbReference type="AlphaFoldDB" id="F8FBL8"/>
<dbReference type="InterPro" id="IPR036691">
    <property type="entry name" value="Endo/exonu/phosph_ase_sf"/>
</dbReference>
<proteinExistence type="predicted"/>
<dbReference type="GO" id="GO:0004767">
    <property type="term" value="F:sphingomyelin phosphodiesterase activity"/>
    <property type="evidence" value="ECO:0007669"/>
    <property type="project" value="InterPro"/>
</dbReference>
<dbReference type="InterPro" id="IPR005135">
    <property type="entry name" value="Endo/exonuclease/phosphatase"/>
</dbReference>
<dbReference type="Proteomes" id="UP000006620">
    <property type="component" value="Chromosome"/>
</dbReference>
<dbReference type="InterPro" id="IPR038772">
    <property type="entry name" value="Sph/SMPD2-like"/>
</dbReference>
<dbReference type="SUPFAM" id="SSF56219">
    <property type="entry name" value="DNase I-like"/>
    <property type="match status" value="1"/>
</dbReference>
<protein>
    <recommendedName>
        <fullName evidence="2">Endonuclease/exonuclease/phosphatase domain-containing protein</fullName>
    </recommendedName>
</protein>
<dbReference type="PANTHER" id="PTHR16320:SF23">
    <property type="entry name" value="SPHINGOMYELINASE C 1"/>
    <property type="match status" value="1"/>
</dbReference>
<dbReference type="Pfam" id="PF03372">
    <property type="entry name" value="Exo_endo_phos"/>
    <property type="match status" value="1"/>
</dbReference>
<feature type="region of interest" description="Disordered" evidence="1">
    <location>
        <begin position="724"/>
        <end position="751"/>
    </location>
</feature>
<dbReference type="Gene3D" id="3.60.10.10">
    <property type="entry name" value="Endonuclease/exonuclease/phosphatase"/>
    <property type="match status" value="2"/>
</dbReference>
<evidence type="ECO:0000313" key="3">
    <source>
        <dbReference type="EMBL" id="AEI43069.1"/>
    </source>
</evidence>
<dbReference type="EMBL" id="CP002869">
    <property type="protein sequence ID" value="AEI43069.1"/>
    <property type="molecule type" value="Genomic_DNA"/>
</dbReference>
<dbReference type="PANTHER" id="PTHR16320">
    <property type="entry name" value="SPHINGOMYELINASE FAMILY MEMBER"/>
    <property type="match status" value="1"/>
</dbReference>
<name>F8FBL8_PAEMK</name>
<accession>F8FBL8</accession>
<organism evidence="3 4">
    <name type="scientific">Paenibacillus mucilaginosus (strain KNP414)</name>
    <dbReference type="NCBI Taxonomy" id="1036673"/>
    <lineage>
        <taxon>Bacteria</taxon>
        <taxon>Bacillati</taxon>
        <taxon>Bacillota</taxon>
        <taxon>Bacilli</taxon>
        <taxon>Bacillales</taxon>
        <taxon>Paenibacillaceae</taxon>
        <taxon>Paenibacillus</taxon>
    </lineage>
</organism>
<dbReference type="HOGENOM" id="CLU_376355_0_0_9"/>
<feature type="domain" description="Endonuclease/exonuclease/phosphatase" evidence="2">
    <location>
        <begin position="46"/>
        <end position="375"/>
    </location>
</feature>
<reference evidence="3 4" key="2">
    <citation type="journal article" date="2013" name="Genome Announc.">
        <title>Genome Sequence of Growth-Improving Paenibacillus mucilaginosus Strain KNP414.</title>
        <authorList>
            <person name="Lu J.J."/>
            <person name="Wang J.F."/>
            <person name="Hu X.F."/>
        </authorList>
    </citation>
    <scope>NUCLEOTIDE SEQUENCE [LARGE SCALE GENOMIC DNA]</scope>
    <source>
        <strain evidence="3 4">KNP414</strain>
    </source>
</reference>
<dbReference type="RefSeq" id="WP_013918223.1">
    <property type="nucleotide sequence ID" value="NC_015690.1"/>
</dbReference>
<evidence type="ECO:0000259" key="2">
    <source>
        <dbReference type="Pfam" id="PF03372"/>
    </source>
</evidence>